<keyword evidence="1 3" id="KW-0732">Signal</keyword>
<keyword evidence="2" id="KW-0472">Membrane</keyword>
<dbReference type="Proteomes" id="UP001627408">
    <property type="component" value="Unassembled WGS sequence"/>
</dbReference>
<name>A0ABW8UVS9_9RHOB</name>
<feature type="domain" description="Outer membrane protein assembly factor BamE" evidence="4">
    <location>
        <begin position="27"/>
        <end position="102"/>
    </location>
</feature>
<evidence type="ECO:0000256" key="2">
    <source>
        <dbReference type="ARBA" id="ARBA00023136"/>
    </source>
</evidence>
<gene>
    <name evidence="5" type="ORF">ACERZ8_14205</name>
</gene>
<sequence>MRTFAVLTLLAVSLAVAGCTATFRNHGYIPPEEDLQELVVGIDTRASVEDVVGSPTAGGVLEGGNYFYVRSTVRTYGPRRPQVVDRQVLAISFDENGVLSNIESFGLEDGRVVTLSRRVTDSNITNVSFLRQLLGNIGRIGPDFGEG</sequence>
<evidence type="ECO:0000256" key="3">
    <source>
        <dbReference type="SAM" id="SignalP"/>
    </source>
</evidence>
<feature type="chain" id="PRO_5045302087" evidence="3">
    <location>
        <begin position="18"/>
        <end position="147"/>
    </location>
</feature>
<dbReference type="PROSITE" id="PS51257">
    <property type="entry name" value="PROKAR_LIPOPROTEIN"/>
    <property type="match status" value="1"/>
</dbReference>
<dbReference type="EMBL" id="JBHDIY010000002">
    <property type="protein sequence ID" value="MFL4470975.1"/>
    <property type="molecule type" value="Genomic_DNA"/>
</dbReference>
<dbReference type="InterPro" id="IPR007450">
    <property type="entry name" value="BamE_dom"/>
</dbReference>
<dbReference type="InterPro" id="IPR037873">
    <property type="entry name" value="BamE-like"/>
</dbReference>
<dbReference type="Pfam" id="PF04355">
    <property type="entry name" value="BamE"/>
    <property type="match status" value="1"/>
</dbReference>
<protein>
    <submittedName>
        <fullName evidence="5">Outer membrane protein assembly factor BamE</fullName>
    </submittedName>
</protein>
<comment type="caution">
    <text evidence="5">The sequence shown here is derived from an EMBL/GenBank/DDBJ whole genome shotgun (WGS) entry which is preliminary data.</text>
</comment>
<reference evidence="5 6" key="1">
    <citation type="submission" date="2024-08" db="EMBL/GenBank/DDBJ databases">
        <title>Tateyamaria sp. nov., isolated from marine algae.</title>
        <authorList>
            <person name="Choi B.J."/>
            <person name="Kim J.M."/>
            <person name="Lee J.K."/>
            <person name="Choi D.G."/>
            <person name="Bayburt H."/>
            <person name="Baek J.H."/>
            <person name="Han D.M."/>
            <person name="Jeon C.O."/>
        </authorList>
    </citation>
    <scope>NUCLEOTIDE SEQUENCE [LARGE SCALE GENOMIC DNA]</scope>
    <source>
        <strain evidence="5 6">KMU-156</strain>
    </source>
</reference>
<evidence type="ECO:0000259" key="4">
    <source>
        <dbReference type="Pfam" id="PF04355"/>
    </source>
</evidence>
<proteinExistence type="predicted"/>
<dbReference type="RefSeq" id="WP_407592810.1">
    <property type="nucleotide sequence ID" value="NZ_JBHDIY010000002.1"/>
</dbReference>
<evidence type="ECO:0000313" key="5">
    <source>
        <dbReference type="EMBL" id="MFL4470975.1"/>
    </source>
</evidence>
<keyword evidence="6" id="KW-1185">Reference proteome</keyword>
<accession>A0ABW8UVS9</accession>
<evidence type="ECO:0000313" key="6">
    <source>
        <dbReference type="Proteomes" id="UP001627408"/>
    </source>
</evidence>
<evidence type="ECO:0000256" key="1">
    <source>
        <dbReference type="ARBA" id="ARBA00022729"/>
    </source>
</evidence>
<feature type="signal peptide" evidence="3">
    <location>
        <begin position="1"/>
        <end position="17"/>
    </location>
</feature>
<organism evidence="5 6">
    <name type="scientific">Tateyamaria armeniaca</name>
    <dbReference type="NCBI Taxonomy" id="2518930"/>
    <lineage>
        <taxon>Bacteria</taxon>
        <taxon>Pseudomonadati</taxon>
        <taxon>Pseudomonadota</taxon>
        <taxon>Alphaproteobacteria</taxon>
        <taxon>Rhodobacterales</taxon>
        <taxon>Roseobacteraceae</taxon>
        <taxon>Tateyamaria</taxon>
    </lineage>
</organism>
<dbReference type="Gene3D" id="3.30.1450.10">
    <property type="match status" value="1"/>
</dbReference>